<accession>A0AAV8QUF4</accession>
<dbReference type="GO" id="GO:0050660">
    <property type="term" value="F:flavin adenine dinucleotide binding"/>
    <property type="evidence" value="ECO:0007669"/>
    <property type="project" value="TreeGrafter"/>
</dbReference>
<dbReference type="SUPFAM" id="SSF51905">
    <property type="entry name" value="FAD/NAD(P)-binding domain"/>
    <property type="match status" value="1"/>
</dbReference>
<keyword evidence="3" id="KW-0274">FAD</keyword>
<dbReference type="GO" id="GO:0004174">
    <property type="term" value="F:electron-transferring-flavoprotein dehydrogenase activity"/>
    <property type="evidence" value="ECO:0007669"/>
    <property type="project" value="TreeGrafter"/>
</dbReference>
<keyword evidence="4" id="KW-0560">Oxidoreductase</keyword>
<dbReference type="AlphaFoldDB" id="A0AAV8QUF4"/>
<gene>
    <name evidence="7" type="ORF">OPV22_017770</name>
</gene>
<protein>
    <recommendedName>
        <fullName evidence="6">FAD/NAD(P)-binding domain-containing protein</fullName>
    </recommendedName>
</protein>
<evidence type="ECO:0000256" key="5">
    <source>
        <dbReference type="ARBA" id="ARBA00057036"/>
    </source>
</evidence>
<comment type="caution">
    <text evidence="7">The sequence shown here is derived from an EMBL/GenBank/DDBJ whole genome shotgun (WGS) entry which is preliminary data.</text>
</comment>
<evidence type="ECO:0000313" key="8">
    <source>
        <dbReference type="Proteomes" id="UP001222027"/>
    </source>
</evidence>
<dbReference type="PRINTS" id="PR00368">
    <property type="entry name" value="FADPNR"/>
</dbReference>
<sequence>MGREGPGDATSKTTVVVVGGGVAGAILARSMQFLADVVLIDPKEYFEIPWAELRSMVEPSFSDRSLVKHTDYLTNARVITSSAVNITENKVLIADGNSVSFDYLVIATGHAYSTPISKKERLEQFQRDNQKIKSSQSVLIIGGGPTGVELAGEIAVDYPDKKVTIVHKGSRLLEFIGHKASKKTFDWLTTKKVEVLLEQSVDLDSISEGDGVYTTSTGEKISADCHFVCVGKPLGSSWLQDSALRDCLNKNGRLMVDEYLRVKGRSNIFAIGDITDIPEIKQGFIAEKHATVVIKNLKLLMKGTKENKLAKYKAASAMAIVSLGRKEGVAQFPFATMIGCLPGLIKSKDLFVGKTRKTLGLPMAAFTCNHEISNNNCMTIR</sequence>
<name>A0AAV8QUF4_ENSVE</name>
<dbReference type="EMBL" id="JAQQAF010000005">
    <property type="protein sequence ID" value="KAJ8485285.1"/>
    <property type="molecule type" value="Genomic_DNA"/>
</dbReference>
<evidence type="ECO:0000256" key="3">
    <source>
        <dbReference type="ARBA" id="ARBA00022827"/>
    </source>
</evidence>
<dbReference type="Pfam" id="PF07992">
    <property type="entry name" value="Pyr_redox_2"/>
    <property type="match status" value="1"/>
</dbReference>
<evidence type="ECO:0000256" key="1">
    <source>
        <dbReference type="ARBA" id="ARBA00006442"/>
    </source>
</evidence>
<dbReference type="PANTHER" id="PTHR43735">
    <property type="entry name" value="APOPTOSIS-INDUCING FACTOR 1"/>
    <property type="match status" value="1"/>
</dbReference>
<proteinExistence type="inferred from homology"/>
<comment type="similarity">
    <text evidence="1">Belongs to the FAD-dependent oxidoreductase family.</text>
</comment>
<evidence type="ECO:0000313" key="7">
    <source>
        <dbReference type="EMBL" id="KAJ8485285.1"/>
    </source>
</evidence>
<dbReference type="Gene3D" id="3.50.50.100">
    <property type="match status" value="1"/>
</dbReference>
<dbReference type="Proteomes" id="UP001222027">
    <property type="component" value="Unassembled WGS sequence"/>
</dbReference>
<reference evidence="7 8" key="1">
    <citation type="submission" date="2022-12" db="EMBL/GenBank/DDBJ databases">
        <title>Chromosome-scale assembly of the Ensete ventricosum genome.</title>
        <authorList>
            <person name="Dussert Y."/>
            <person name="Stocks J."/>
            <person name="Wendawek A."/>
            <person name="Woldeyes F."/>
            <person name="Nichols R.A."/>
            <person name="Borrell J.S."/>
        </authorList>
    </citation>
    <scope>NUCLEOTIDE SEQUENCE [LARGE SCALE GENOMIC DNA]</scope>
    <source>
        <strain evidence="8">cv. Maze</strain>
        <tissue evidence="7">Seeds</tissue>
    </source>
</reference>
<dbReference type="GO" id="GO:0005737">
    <property type="term" value="C:cytoplasm"/>
    <property type="evidence" value="ECO:0007669"/>
    <property type="project" value="TreeGrafter"/>
</dbReference>
<dbReference type="InterPro" id="IPR023753">
    <property type="entry name" value="FAD/NAD-binding_dom"/>
</dbReference>
<dbReference type="PANTHER" id="PTHR43735:SF3">
    <property type="entry name" value="FERROPTOSIS SUPPRESSOR PROTEIN 1"/>
    <property type="match status" value="1"/>
</dbReference>
<evidence type="ECO:0000259" key="6">
    <source>
        <dbReference type="Pfam" id="PF07992"/>
    </source>
</evidence>
<keyword evidence="2" id="KW-0285">Flavoprotein</keyword>
<dbReference type="FunFam" id="3.50.50.100:FF:000006">
    <property type="entry name" value="apoptosis-inducing factor 2"/>
    <property type="match status" value="1"/>
</dbReference>
<dbReference type="InterPro" id="IPR036188">
    <property type="entry name" value="FAD/NAD-bd_sf"/>
</dbReference>
<keyword evidence="8" id="KW-1185">Reference proteome</keyword>
<comment type="function">
    <text evidence="5">Putative FAD-dependent oxidoreductase.</text>
</comment>
<evidence type="ECO:0000256" key="4">
    <source>
        <dbReference type="ARBA" id="ARBA00023002"/>
    </source>
</evidence>
<evidence type="ECO:0000256" key="2">
    <source>
        <dbReference type="ARBA" id="ARBA00022630"/>
    </source>
</evidence>
<organism evidence="7 8">
    <name type="scientific">Ensete ventricosum</name>
    <name type="common">Abyssinian banana</name>
    <name type="synonym">Musa ensete</name>
    <dbReference type="NCBI Taxonomy" id="4639"/>
    <lineage>
        <taxon>Eukaryota</taxon>
        <taxon>Viridiplantae</taxon>
        <taxon>Streptophyta</taxon>
        <taxon>Embryophyta</taxon>
        <taxon>Tracheophyta</taxon>
        <taxon>Spermatophyta</taxon>
        <taxon>Magnoliopsida</taxon>
        <taxon>Liliopsida</taxon>
        <taxon>Zingiberales</taxon>
        <taxon>Musaceae</taxon>
        <taxon>Ensete</taxon>
    </lineage>
</organism>
<feature type="domain" description="FAD/NAD(P)-binding" evidence="6">
    <location>
        <begin position="14"/>
        <end position="279"/>
    </location>
</feature>